<dbReference type="Pfam" id="PF00583">
    <property type="entry name" value="Acetyltransf_1"/>
    <property type="match status" value="1"/>
</dbReference>
<dbReference type="Gene3D" id="3.40.630.30">
    <property type="match status" value="1"/>
</dbReference>
<reference evidence="2 3" key="1">
    <citation type="submission" date="2017-04" db="EMBL/GenBank/DDBJ databases">
        <title>Novel microbial lineages endemic to geothermal iron-oxide mats fill important gaps in the evolutionary history of Archaea.</title>
        <authorList>
            <person name="Jay Z.J."/>
            <person name="Beam J.P."/>
            <person name="Dlakic M."/>
            <person name="Rusch D.B."/>
            <person name="Kozubal M.A."/>
            <person name="Inskeep W.P."/>
        </authorList>
    </citation>
    <scope>NUCLEOTIDE SEQUENCE [LARGE SCALE GENOMIC DNA]</scope>
    <source>
        <strain evidence="2">ECH_B_SAG-M15</strain>
    </source>
</reference>
<dbReference type="InterPro" id="IPR000182">
    <property type="entry name" value="GNAT_dom"/>
</dbReference>
<dbReference type="Proteomes" id="UP000240490">
    <property type="component" value="Unassembled WGS sequence"/>
</dbReference>
<dbReference type="SUPFAM" id="SSF55729">
    <property type="entry name" value="Acyl-CoA N-acyltransferases (Nat)"/>
    <property type="match status" value="1"/>
</dbReference>
<dbReference type="EMBL" id="NEXJ01000022">
    <property type="protein sequence ID" value="PSN92517.1"/>
    <property type="molecule type" value="Genomic_DNA"/>
</dbReference>
<dbReference type="PANTHER" id="PTHR41700">
    <property type="entry name" value="GCN5-RELATED N-ACETYLTRANSFERASE"/>
    <property type="match status" value="1"/>
</dbReference>
<dbReference type="AlphaFoldDB" id="A0A2R6B1H8"/>
<proteinExistence type="predicted"/>
<dbReference type="CDD" id="cd04301">
    <property type="entry name" value="NAT_SF"/>
    <property type="match status" value="1"/>
</dbReference>
<sequence length="305" mass="34726">MSRSKYSSIIFDEPFMWAAHKSDAYSTTGFEVVVIIVRELEGPTEFIEAERVQKQAWGMSDLMVTPKEIMIAIRDNGGLVLGAFDEGKLIGFALSFPGYRKGKLFMYSHQTGVAKEYQSKGVGYLLKQKQKEISTTRGFDLIAWTYDPIISRNAHFNVAKLGVVTRTYKANYYGPMDDSINAGWETDRVVAEWWIKDKAVEEARRSLRLVGDSHQAIQVDTANTHTRILGYNIDLNARKVLVEIPRDIVELKARNPEEALKWRLFTREVFKAYFAAGYTAVDLVYIDGRPNYVLSRLAIPQNVFT</sequence>
<feature type="domain" description="N-acetyltransferase" evidence="1">
    <location>
        <begin position="35"/>
        <end position="181"/>
    </location>
</feature>
<accession>A0A2R6B1H8</accession>
<dbReference type="PROSITE" id="PS51186">
    <property type="entry name" value="GNAT"/>
    <property type="match status" value="1"/>
</dbReference>
<gene>
    <name evidence="2" type="ORF">B9Q08_01300</name>
</gene>
<name>A0A2R6B1H8_9ARCH</name>
<comment type="caution">
    <text evidence="2">The sequence shown here is derived from an EMBL/GenBank/DDBJ whole genome shotgun (WGS) entry which is preliminary data.</text>
</comment>
<dbReference type="PANTHER" id="PTHR41700:SF1">
    <property type="entry name" value="N-ACETYLTRANSFERASE DOMAIN-CONTAINING PROTEIN"/>
    <property type="match status" value="1"/>
</dbReference>
<evidence type="ECO:0000313" key="3">
    <source>
        <dbReference type="Proteomes" id="UP000240490"/>
    </source>
</evidence>
<dbReference type="GO" id="GO:0016747">
    <property type="term" value="F:acyltransferase activity, transferring groups other than amino-acyl groups"/>
    <property type="evidence" value="ECO:0007669"/>
    <property type="project" value="InterPro"/>
</dbReference>
<dbReference type="InterPro" id="IPR016181">
    <property type="entry name" value="Acyl_CoA_acyltransferase"/>
</dbReference>
<dbReference type="InterPro" id="IPR038764">
    <property type="entry name" value="GNAT_N_AcTrfase_prd"/>
</dbReference>
<protein>
    <recommendedName>
        <fullName evidence="1">N-acetyltransferase domain-containing protein</fullName>
    </recommendedName>
</protein>
<organism evidence="2 3">
    <name type="scientific">Candidatus Marsarchaeota G2 archaeon ECH_B_SAG-M15</name>
    <dbReference type="NCBI Taxonomy" id="1978162"/>
    <lineage>
        <taxon>Archaea</taxon>
        <taxon>Candidatus Marsarchaeota</taxon>
        <taxon>Candidatus Marsarchaeota group 2</taxon>
    </lineage>
</organism>
<evidence type="ECO:0000259" key="1">
    <source>
        <dbReference type="PROSITE" id="PS51186"/>
    </source>
</evidence>
<evidence type="ECO:0000313" key="2">
    <source>
        <dbReference type="EMBL" id="PSN92517.1"/>
    </source>
</evidence>